<dbReference type="InterPro" id="IPR001451">
    <property type="entry name" value="Hexapep"/>
</dbReference>
<dbReference type="Gene3D" id="2.160.10.10">
    <property type="entry name" value="Hexapeptide repeat proteins"/>
    <property type="match status" value="1"/>
</dbReference>
<reference evidence="2 4" key="3">
    <citation type="submission" date="2017-04" db="EMBL/GenBank/DDBJ databases">
        <authorList>
            <person name="Varghese N."/>
            <person name="Submissions S."/>
        </authorList>
    </citation>
    <scope>NUCLEOTIDE SEQUENCE [LARGE SCALE GENOMIC DNA]</scope>
    <source>
        <strain evidence="2 4">DSM 9789</strain>
    </source>
</reference>
<protein>
    <submittedName>
        <fullName evidence="2">Carbonic anhydrase or acetyltransferase, isoleucine patch superfamily</fullName>
    </submittedName>
    <submittedName>
        <fullName evidence="1">Ferripyochelin binding protein</fullName>
    </submittedName>
</protein>
<dbReference type="PANTHER" id="PTHR13061:SF29">
    <property type="entry name" value="GAMMA CARBONIC ANHYDRASE-LIKE 1, MITOCHONDRIAL-RELATED"/>
    <property type="match status" value="1"/>
</dbReference>
<dbReference type="Pfam" id="PF00132">
    <property type="entry name" value="Hexapep"/>
    <property type="match status" value="1"/>
</dbReference>
<accession>A0A8G2FVW2</accession>
<dbReference type="SUPFAM" id="SSF51161">
    <property type="entry name" value="Trimeric LpxA-like enzymes"/>
    <property type="match status" value="1"/>
</dbReference>
<dbReference type="RefSeq" id="WP_011177493.1">
    <property type="nucleotide sequence ID" value="NC_005877.1"/>
</dbReference>
<proteinExistence type="predicted"/>
<dbReference type="OrthoDB" id="10940at2157"/>
<dbReference type="InterPro" id="IPR011004">
    <property type="entry name" value="Trimer_LpxA-like_sf"/>
</dbReference>
<evidence type="ECO:0000313" key="3">
    <source>
        <dbReference type="Proteomes" id="UP000000438"/>
    </source>
</evidence>
<accession>Q6L175</accession>
<dbReference type="CDD" id="cd04645">
    <property type="entry name" value="LbH_gamma_CA_like"/>
    <property type="match status" value="1"/>
</dbReference>
<evidence type="ECO:0000313" key="4">
    <source>
        <dbReference type="Proteomes" id="UP000192315"/>
    </source>
</evidence>
<dbReference type="FunCoup" id="Q6L175">
    <property type="interactions" value="150"/>
</dbReference>
<evidence type="ECO:0000313" key="2">
    <source>
        <dbReference type="EMBL" id="SMD30416.1"/>
    </source>
</evidence>
<reference evidence="1 3" key="1">
    <citation type="journal article" date="2004" name="Proc. Natl. Acad. Sci. U.S.A.">
        <title>Genome sequence of Picrophilus torridus and its implications for life around pH 0.</title>
        <authorList>
            <person name="Futterer O."/>
            <person name="Angelov A."/>
            <person name="Liesegang H."/>
            <person name="Gottschalk G."/>
            <person name="Schleper C."/>
            <person name="Schepers B."/>
            <person name="Dock C."/>
            <person name="Antranikian G."/>
            <person name="Liebl W."/>
        </authorList>
    </citation>
    <scope>NUCLEOTIDE SEQUENCE [LARGE SCALE GENOMIC DNA]</scope>
    <source>
        <strain evidence="3">ATCC 700027 / DSM 9790 / JCM 10055 / NBRC 100828</strain>
        <strain evidence="1">DSM 9790</strain>
    </source>
</reference>
<dbReference type="EMBL" id="FWYE01000001">
    <property type="protein sequence ID" value="SMD30416.1"/>
    <property type="molecule type" value="Genomic_DNA"/>
</dbReference>
<dbReference type="STRING" id="263820.PTO0692"/>
<dbReference type="eggNOG" id="arCOG01849">
    <property type="taxonomic scope" value="Archaea"/>
</dbReference>
<dbReference type="GeneID" id="2844361"/>
<keyword evidence="4" id="KW-1185">Reference proteome</keyword>
<dbReference type="PaxDb" id="263820-PTO0692"/>
<evidence type="ECO:0000313" key="1">
    <source>
        <dbReference type="EMBL" id="AAT43277.1"/>
    </source>
</evidence>
<organism evidence="1 3">
    <name type="scientific">Picrophilus torridus (strain ATCC 700027 / DSM 9790 / JCM 10055 / NBRC 100828 / KAW 2/3)</name>
    <dbReference type="NCBI Taxonomy" id="1122961"/>
    <lineage>
        <taxon>Archaea</taxon>
        <taxon>Methanobacteriati</taxon>
        <taxon>Thermoplasmatota</taxon>
        <taxon>Thermoplasmata</taxon>
        <taxon>Thermoplasmatales</taxon>
        <taxon>Picrophilaceae</taxon>
        <taxon>Picrophilus</taxon>
    </lineage>
</organism>
<gene>
    <name evidence="1" type="ordered locus">PTO0692</name>
    <name evidence="2" type="ORF">SAMN02745355_0296</name>
</gene>
<keyword evidence="2" id="KW-0808">Transferase</keyword>
<dbReference type="GO" id="GO:0016740">
    <property type="term" value="F:transferase activity"/>
    <property type="evidence" value="ECO:0007669"/>
    <property type="project" value="UniProtKB-KW"/>
</dbReference>
<dbReference type="InterPro" id="IPR047324">
    <property type="entry name" value="LbH_gamma_CA-like"/>
</dbReference>
<dbReference type="Proteomes" id="UP000000438">
    <property type="component" value="Chromosome"/>
</dbReference>
<name>Q6L175_PICTO</name>
<dbReference type="Pfam" id="PF14602">
    <property type="entry name" value="Hexapep_2"/>
    <property type="match status" value="1"/>
</dbReference>
<dbReference type="PANTHER" id="PTHR13061">
    <property type="entry name" value="DYNACTIN SUBUNIT P25"/>
    <property type="match status" value="1"/>
</dbReference>
<dbReference type="InParanoid" id="Q6L175"/>
<dbReference type="AlphaFoldDB" id="Q6L175"/>
<dbReference type="HOGENOM" id="CLU_064827_4_0_2"/>
<dbReference type="InterPro" id="IPR050484">
    <property type="entry name" value="Transf_Hexapept/Carb_Anhydrase"/>
</dbReference>
<dbReference type="Proteomes" id="UP000192315">
    <property type="component" value="Unassembled WGS sequence"/>
</dbReference>
<dbReference type="EMBL" id="AE017261">
    <property type="protein sequence ID" value="AAT43277.1"/>
    <property type="molecule type" value="Genomic_DNA"/>
</dbReference>
<dbReference type="KEGG" id="pto:PTO0692"/>
<sequence>MVKIGRNVFIADTAVIIGDVTIGDNVTIMDSCVIRGDQNSIIIGDNTNIQDNATVHTSLRDKTIIGRNVSIGHNAIVHGSTVDDLVLVGMGAILMNGSHIRSGSVIAAGAVVTEGFESPENALVAGLPARVIKTDEKYRKMAEENSREYLILNKRHLNHEFDVVKGKTCRD</sequence>
<reference evidence="1" key="2">
    <citation type="submission" date="2004-02" db="EMBL/GenBank/DDBJ databases">
        <authorList>
            <person name="Fuetterer O."/>
            <person name="Angelov A."/>
            <person name="Liesegang H."/>
            <person name="Gottschalk G."/>
            <person name="Schleper C."/>
            <person name="Schepers B."/>
            <person name="Dock C."/>
            <person name="Antranikian G."/>
            <person name="Liebl W."/>
        </authorList>
    </citation>
    <scope>NUCLEOTIDE SEQUENCE</scope>
    <source>
        <strain evidence="1">DSM 9790</strain>
    </source>
</reference>